<name>A0A4Y2CX49_ARAVE</name>
<proteinExistence type="predicted"/>
<dbReference type="Proteomes" id="UP000499080">
    <property type="component" value="Unassembled WGS sequence"/>
</dbReference>
<protein>
    <submittedName>
        <fullName evidence="1">Uncharacterized protein</fullName>
    </submittedName>
</protein>
<reference evidence="1 2" key="1">
    <citation type="journal article" date="2019" name="Sci. Rep.">
        <title>Orb-weaving spider Araneus ventricosus genome elucidates the spidroin gene catalogue.</title>
        <authorList>
            <person name="Kono N."/>
            <person name="Nakamura H."/>
            <person name="Ohtoshi R."/>
            <person name="Moran D.A.P."/>
            <person name="Shinohara A."/>
            <person name="Yoshida Y."/>
            <person name="Fujiwara M."/>
            <person name="Mori M."/>
            <person name="Tomita M."/>
            <person name="Arakawa K."/>
        </authorList>
    </citation>
    <scope>NUCLEOTIDE SEQUENCE [LARGE SCALE GENOMIC DNA]</scope>
</reference>
<dbReference type="AlphaFoldDB" id="A0A4Y2CX49"/>
<sequence length="111" mass="12803">MSQRIKKPRSSLYAAILAPDGMSDVFYSRRILFDGQNEIETFRPPMLSSPFNTPCNRAHLKTRFPQESGSLLFLRHPEVLSHLLKRKSTPRESPPHYKCRFSDDPAAWNVS</sequence>
<evidence type="ECO:0000313" key="1">
    <source>
        <dbReference type="EMBL" id="GBM08506.1"/>
    </source>
</evidence>
<accession>A0A4Y2CX49</accession>
<comment type="caution">
    <text evidence="1">The sequence shown here is derived from an EMBL/GenBank/DDBJ whole genome shotgun (WGS) entry which is preliminary data.</text>
</comment>
<organism evidence="1 2">
    <name type="scientific">Araneus ventricosus</name>
    <name type="common">Orbweaver spider</name>
    <name type="synonym">Epeira ventricosa</name>
    <dbReference type="NCBI Taxonomy" id="182803"/>
    <lineage>
        <taxon>Eukaryota</taxon>
        <taxon>Metazoa</taxon>
        <taxon>Ecdysozoa</taxon>
        <taxon>Arthropoda</taxon>
        <taxon>Chelicerata</taxon>
        <taxon>Arachnida</taxon>
        <taxon>Araneae</taxon>
        <taxon>Araneomorphae</taxon>
        <taxon>Entelegynae</taxon>
        <taxon>Araneoidea</taxon>
        <taxon>Araneidae</taxon>
        <taxon>Araneus</taxon>
    </lineage>
</organism>
<dbReference type="EMBL" id="BGPR01000258">
    <property type="protein sequence ID" value="GBM08506.1"/>
    <property type="molecule type" value="Genomic_DNA"/>
</dbReference>
<evidence type="ECO:0000313" key="2">
    <source>
        <dbReference type="Proteomes" id="UP000499080"/>
    </source>
</evidence>
<gene>
    <name evidence="1" type="ORF">AVEN_69737_1</name>
</gene>
<keyword evidence="2" id="KW-1185">Reference proteome</keyword>